<proteinExistence type="predicted"/>
<protein>
    <recommendedName>
        <fullName evidence="3">Four helix bundle protein</fullName>
    </recommendedName>
</protein>
<evidence type="ECO:0000313" key="2">
    <source>
        <dbReference type="Proteomes" id="UP000004110"/>
    </source>
</evidence>
<evidence type="ECO:0008006" key="3">
    <source>
        <dbReference type="Google" id="ProtNLM"/>
    </source>
</evidence>
<dbReference type="AlphaFoldDB" id="A0ABC9NCU6"/>
<gene>
    <name evidence="1" type="ORF">BACUNI_01957</name>
</gene>
<dbReference type="Proteomes" id="UP000004110">
    <property type="component" value="Unassembled WGS sequence"/>
</dbReference>
<name>A0ABC9NCU6_BACUC</name>
<accession>A0ABC9NCU6</accession>
<reference evidence="1" key="2">
    <citation type="submission" date="2013-11" db="EMBL/GenBank/DDBJ databases">
        <title>Draft genome sequence of Bacteroides uniformis (ATCC 8492).</title>
        <authorList>
            <person name="Sudarsanam P."/>
            <person name="Ley R."/>
            <person name="Guruge J."/>
            <person name="Turnbaugh P.J."/>
            <person name="Mahowald M."/>
            <person name="Liep D."/>
            <person name="Gordon J."/>
        </authorList>
    </citation>
    <scope>NUCLEOTIDE SEQUENCE</scope>
    <source>
        <strain evidence="1">ATCC 8492</strain>
    </source>
</reference>
<keyword evidence="2" id="KW-1185">Reference proteome</keyword>
<reference evidence="1" key="1">
    <citation type="submission" date="2007-06" db="EMBL/GenBank/DDBJ databases">
        <authorList>
            <person name="Fulton L."/>
            <person name="Clifton S."/>
            <person name="Fulton B."/>
            <person name="Xu J."/>
            <person name="Minx P."/>
            <person name="Pepin K.H."/>
            <person name="Johnson M."/>
            <person name="Thiruvilangam P."/>
            <person name="Bhonagiri V."/>
            <person name="Nash W.E."/>
            <person name="Mardis E.R."/>
            <person name="Wilson R.K."/>
        </authorList>
    </citation>
    <scope>NUCLEOTIDE SEQUENCE [LARGE SCALE GENOMIC DNA]</scope>
    <source>
        <strain evidence="1">ATCC 8492</strain>
    </source>
</reference>
<organism evidence="1 2">
    <name type="scientific">Bacteroides uniformis (strain ATCC 8492 / DSM 6597 / CCUG 4942 / CIP 103695 / JCM 5828 / KCTC 5204 / NCTC 13054 / VPI 0061)</name>
    <dbReference type="NCBI Taxonomy" id="411479"/>
    <lineage>
        <taxon>Bacteria</taxon>
        <taxon>Pseudomonadati</taxon>
        <taxon>Bacteroidota</taxon>
        <taxon>Bacteroidia</taxon>
        <taxon>Bacteroidales</taxon>
        <taxon>Bacteroidaceae</taxon>
        <taxon>Bacteroides</taxon>
    </lineage>
</organism>
<evidence type="ECO:0000313" key="1">
    <source>
        <dbReference type="EMBL" id="EDO54481.1"/>
    </source>
</evidence>
<sequence length="42" mass="4994">MFHSVYRLLDLFSCFSYCRKRAKECTNLIISAYRISEEDKGV</sequence>
<dbReference type="EMBL" id="AAYH02000042">
    <property type="protein sequence ID" value="EDO54481.1"/>
    <property type="molecule type" value="Genomic_DNA"/>
</dbReference>
<comment type="caution">
    <text evidence="1">The sequence shown here is derived from an EMBL/GenBank/DDBJ whole genome shotgun (WGS) entry which is preliminary data.</text>
</comment>